<organism evidence="1 2">
    <name type="scientific">Kutzneria chonburiensis</name>
    <dbReference type="NCBI Taxonomy" id="1483604"/>
    <lineage>
        <taxon>Bacteria</taxon>
        <taxon>Bacillati</taxon>
        <taxon>Actinomycetota</taxon>
        <taxon>Actinomycetes</taxon>
        <taxon>Pseudonocardiales</taxon>
        <taxon>Pseudonocardiaceae</taxon>
        <taxon>Kutzneria</taxon>
    </lineage>
</organism>
<protein>
    <submittedName>
        <fullName evidence="1">Tryptophan 2,3-dioxygenase family protein</fullName>
    </submittedName>
</protein>
<name>A0ABV6MPA7_9PSEU</name>
<reference evidence="1 2" key="1">
    <citation type="submission" date="2024-09" db="EMBL/GenBank/DDBJ databases">
        <authorList>
            <person name="Sun Q."/>
            <person name="Mori K."/>
        </authorList>
    </citation>
    <scope>NUCLEOTIDE SEQUENCE [LARGE SCALE GENOMIC DNA]</scope>
    <source>
        <strain evidence="1 2">TBRC 1432</strain>
    </source>
</reference>
<comment type="caution">
    <text evidence="1">The sequence shown here is derived from an EMBL/GenBank/DDBJ whole genome shotgun (WGS) entry which is preliminary data.</text>
</comment>
<dbReference type="EMBL" id="JBHLUD010000002">
    <property type="protein sequence ID" value="MFC0541755.1"/>
    <property type="molecule type" value="Genomic_DNA"/>
</dbReference>
<dbReference type="InterPro" id="IPR004981">
    <property type="entry name" value="Trp_2_3_dOase"/>
</dbReference>
<gene>
    <name evidence="1" type="ORF">ACFFH7_09700</name>
</gene>
<dbReference type="Gene3D" id="1.20.58.480">
    <property type="match status" value="1"/>
</dbReference>
<evidence type="ECO:0000313" key="2">
    <source>
        <dbReference type="Proteomes" id="UP001589810"/>
    </source>
</evidence>
<dbReference type="Proteomes" id="UP001589810">
    <property type="component" value="Unassembled WGS sequence"/>
</dbReference>
<dbReference type="PANTHER" id="PTHR10138">
    <property type="entry name" value="TRYPTOPHAN 2,3-DIOXYGENASE"/>
    <property type="match status" value="1"/>
</dbReference>
<dbReference type="PANTHER" id="PTHR10138:SF0">
    <property type="entry name" value="TRYPTOPHAN 2,3-DIOXYGENASE"/>
    <property type="match status" value="1"/>
</dbReference>
<evidence type="ECO:0000313" key="1">
    <source>
        <dbReference type="EMBL" id="MFC0541755.1"/>
    </source>
</evidence>
<sequence length="249" mass="28309">MPAYGTYLQLPALLDHQRPHADADGHDEHMFITVHQVFELLFKQLLLELSDARDRMLAGEAYLPRRRLERAVVIQRSLLAQFDVLDTMEPQDFAAFRGALGSGNGGQSAQYWELALLSGARDDSCLDRPWYTVQECSRLRRRYEEPSLWDGFLALLADAGFDVATTARRAAACRRLAARTDQHRQLWDLAEALVAHDQSWASWQSRHLLTVQRQIGRKSGTGGTSGAAHLRSHLDKRFYPELWELRAAL</sequence>
<dbReference type="Pfam" id="PF03301">
    <property type="entry name" value="Trp_dioxygenase"/>
    <property type="match status" value="2"/>
</dbReference>
<proteinExistence type="predicted"/>
<dbReference type="RefSeq" id="WP_273942209.1">
    <property type="nucleotide sequence ID" value="NZ_CP097263.1"/>
</dbReference>
<keyword evidence="2" id="KW-1185">Reference proteome</keyword>
<dbReference type="SUPFAM" id="SSF140959">
    <property type="entry name" value="Indolic compounds 2,3-dioxygenase-like"/>
    <property type="match status" value="1"/>
</dbReference>
<dbReference type="InterPro" id="IPR037217">
    <property type="entry name" value="Trp/Indoleamine_2_3_dOase-like"/>
</dbReference>
<accession>A0ABV6MPA7</accession>